<dbReference type="InterPro" id="IPR015947">
    <property type="entry name" value="PUA-like_sf"/>
</dbReference>
<dbReference type="InterPro" id="IPR047197">
    <property type="entry name" value="THYN1-like_EVE"/>
</dbReference>
<keyword evidence="1" id="KW-0597">Phosphoprotein</keyword>
<dbReference type="EMBL" id="VPFL01000002">
    <property type="protein sequence ID" value="TXF13313.1"/>
    <property type="molecule type" value="Genomic_DNA"/>
</dbReference>
<dbReference type="CDD" id="cd21133">
    <property type="entry name" value="EVE"/>
    <property type="match status" value="1"/>
</dbReference>
<dbReference type="PANTHER" id="PTHR14087:SF7">
    <property type="entry name" value="THYMOCYTE NUCLEAR PROTEIN 1"/>
    <property type="match status" value="1"/>
</dbReference>
<name>A0A5C7F197_9PROT</name>
<dbReference type="AlphaFoldDB" id="A0A5C7F197"/>
<dbReference type="Gene3D" id="3.10.590.10">
    <property type="entry name" value="ph1033 like domains"/>
    <property type="match status" value="1"/>
</dbReference>
<dbReference type="InParanoid" id="A0A5C7F197"/>
<dbReference type="Pfam" id="PF01878">
    <property type="entry name" value="EVE"/>
    <property type="match status" value="1"/>
</dbReference>
<dbReference type="PANTHER" id="PTHR14087">
    <property type="entry name" value="THYMOCYTE NUCLEAR PROTEIN 1"/>
    <property type="match status" value="1"/>
</dbReference>
<feature type="domain" description="EVE" evidence="2">
    <location>
        <begin position="2"/>
        <end position="149"/>
    </location>
</feature>
<accession>A0A5C7F197</accession>
<evidence type="ECO:0000313" key="3">
    <source>
        <dbReference type="EMBL" id="TXF13313.1"/>
    </source>
</evidence>
<evidence type="ECO:0000256" key="1">
    <source>
        <dbReference type="ARBA" id="ARBA00022553"/>
    </source>
</evidence>
<dbReference type="OrthoDB" id="5293701at2"/>
<evidence type="ECO:0000259" key="2">
    <source>
        <dbReference type="Pfam" id="PF01878"/>
    </source>
</evidence>
<dbReference type="FunFam" id="3.10.590.10:FF:000003">
    <property type="entry name" value="Thymocyte nuclear protein 1"/>
    <property type="match status" value="1"/>
</dbReference>
<reference evidence="3 4" key="1">
    <citation type="submission" date="2019-08" db="EMBL/GenBank/DDBJ databases">
        <title>Pelomicrobium methylotrophicum gen. nov., sp. nov. a moderately thermophilic, facultatively anaerobic, lithoautotrophic and methylotrophic bacterium isolated from a terrestrial mud volcano.</title>
        <authorList>
            <person name="Slobodkina G.B."/>
            <person name="Merkel A.Y."/>
            <person name="Slobodkin A.I."/>
        </authorList>
    </citation>
    <scope>NUCLEOTIDE SEQUENCE [LARGE SCALE GENOMIC DNA]</scope>
    <source>
        <strain evidence="3 4">SM250</strain>
    </source>
</reference>
<sequence>MRYWLMKSEPGEFSIDDLEAAPRRTTPWTGVRNYQARNFMRDLMQVGDRAFFYHSSCPEPGIVGIVEVAAPAYPDPTQFDAGSPYYDPKATPENPRWFNVEVKLVRKTRLVALKELKQHPELASMQVLRPGNRLSITPVDPREWKFITQRLLGLSGEVASPCP</sequence>
<dbReference type="InterPro" id="IPR052181">
    <property type="entry name" value="5hmC_binding"/>
</dbReference>
<evidence type="ECO:0000313" key="4">
    <source>
        <dbReference type="Proteomes" id="UP000321201"/>
    </source>
</evidence>
<comment type="caution">
    <text evidence="3">The sequence shown here is derived from an EMBL/GenBank/DDBJ whole genome shotgun (WGS) entry which is preliminary data.</text>
</comment>
<proteinExistence type="predicted"/>
<protein>
    <submittedName>
        <fullName evidence="3">EVE domain-containing protein</fullName>
    </submittedName>
</protein>
<keyword evidence="4" id="KW-1185">Reference proteome</keyword>
<dbReference type="Proteomes" id="UP000321201">
    <property type="component" value="Unassembled WGS sequence"/>
</dbReference>
<organism evidence="3 4">
    <name type="scientific">Pelomicrobium methylotrophicum</name>
    <dbReference type="NCBI Taxonomy" id="2602750"/>
    <lineage>
        <taxon>Bacteria</taxon>
        <taxon>Pseudomonadati</taxon>
        <taxon>Pseudomonadota</taxon>
        <taxon>Hydrogenophilia</taxon>
        <taxon>Hydrogenophilia incertae sedis</taxon>
        <taxon>Pelomicrobium</taxon>
    </lineage>
</organism>
<dbReference type="InterPro" id="IPR002740">
    <property type="entry name" value="EVE_domain"/>
</dbReference>
<gene>
    <name evidence="3" type="ORF">FR698_01885</name>
</gene>
<dbReference type="SUPFAM" id="SSF88697">
    <property type="entry name" value="PUA domain-like"/>
    <property type="match status" value="1"/>
</dbReference>